<sequence length="84" mass="9304">MDELLSVLLNKKTVSMPELSEELHISKEFIYAKLERYEQLGYVKRVVENGSLGCSGNCSGCSGCGSTKLNLSPSVYWIKGDKLK</sequence>
<dbReference type="Pfam" id="PF09012">
    <property type="entry name" value="FeoC"/>
    <property type="match status" value="1"/>
</dbReference>
<accession>A0A1T4VL11</accession>
<protein>
    <submittedName>
        <fullName evidence="2">Ferrous iron transport protein C</fullName>
    </submittedName>
</protein>
<dbReference type="InterPro" id="IPR015102">
    <property type="entry name" value="Tscrpt_reg_HTH_FeoC"/>
</dbReference>
<evidence type="ECO:0000313" key="3">
    <source>
        <dbReference type="Proteomes" id="UP000190814"/>
    </source>
</evidence>
<dbReference type="Proteomes" id="UP000190814">
    <property type="component" value="Unassembled WGS sequence"/>
</dbReference>
<dbReference type="STRING" id="39495.SAMN02745111_01146"/>
<dbReference type="InterPro" id="IPR036390">
    <property type="entry name" value="WH_DNA-bd_sf"/>
</dbReference>
<evidence type="ECO:0000313" key="2">
    <source>
        <dbReference type="EMBL" id="SKA65613.1"/>
    </source>
</evidence>
<dbReference type="RefSeq" id="WP_159444297.1">
    <property type="nucleotide sequence ID" value="NZ_FUXZ01000006.1"/>
</dbReference>
<gene>
    <name evidence="2" type="ORF">SAMN02745111_01146</name>
</gene>
<evidence type="ECO:0000259" key="1">
    <source>
        <dbReference type="Pfam" id="PF09012"/>
    </source>
</evidence>
<dbReference type="EMBL" id="FUXZ01000006">
    <property type="protein sequence ID" value="SKA65613.1"/>
    <property type="molecule type" value="Genomic_DNA"/>
</dbReference>
<organism evidence="2 3">
    <name type="scientific">Eubacterium uniforme</name>
    <dbReference type="NCBI Taxonomy" id="39495"/>
    <lineage>
        <taxon>Bacteria</taxon>
        <taxon>Bacillati</taxon>
        <taxon>Bacillota</taxon>
        <taxon>Clostridia</taxon>
        <taxon>Eubacteriales</taxon>
        <taxon>Eubacteriaceae</taxon>
        <taxon>Eubacterium</taxon>
    </lineage>
</organism>
<reference evidence="2 3" key="1">
    <citation type="submission" date="2017-02" db="EMBL/GenBank/DDBJ databases">
        <authorList>
            <person name="Peterson S.W."/>
        </authorList>
    </citation>
    <scope>NUCLEOTIDE SEQUENCE [LARGE SCALE GENOMIC DNA]</scope>
    <source>
        <strain evidence="2 3">ATCC 35992</strain>
    </source>
</reference>
<feature type="domain" description="Transcriptional regulator HTH-type FeoC" evidence="1">
    <location>
        <begin position="5"/>
        <end position="63"/>
    </location>
</feature>
<dbReference type="InterPro" id="IPR036388">
    <property type="entry name" value="WH-like_DNA-bd_sf"/>
</dbReference>
<keyword evidence="3" id="KW-1185">Reference proteome</keyword>
<dbReference type="Gene3D" id="1.10.10.10">
    <property type="entry name" value="Winged helix-like DNA-binding domain superfamily/Winged helix DNA-binding domain"/>
    <property type="match status" value="1"/>
</dbReference>
<proteinExistence type="predicted"/>
<dbReference type="SUPFAM" id="SSF46785">
    <property type="entry name" value="Winged helix' DNA-binding domain"/>
    <property type="match status" value="1"/>
</dbReference>
<name>A0A1T4VL11_9FIRM</name>
<dbReference type="AlphaFoldDB" id="A0A1T4VL11"/>